<dbReference type="InterPro" id="IPR017792">
    <property type="entry name" value="UAAP1"/>
</dbReference>
<dbReference type="InterPro" id="IPR018959">
    <property type="entry name" value="DUF1989"/>
</dbReference>
<evidence type="ECO:0000313" key="2">
    <source>
        <dbReference type="EMBL" id="MER2492309.1"/>
    </source>
</evidence>
<organism evidence="2 3">
    <name type="scientific">Catenovulum sediminis</name>
    <dbReference type="NCBI Taxonomy" id="1740262"/>
    <lineage>
        <taxon>Bacteria</taxon>
        <taxon>Pseudomonadati</taxon>
        <taxon>Pseudomonadota</taxon>
        <taxon>Gammaproteobacteria</taxon>
        <taxon>Alteromonadales</taxon>
        <taxon>Alteromonadaceae</taxon>
        <taxon>Catenovulum</taxon>
    </lineage>
</organism>
<gene>
    <name evidence="2" type="ORF">ABS311_10510</name>
</gene>
<dbReference type="RefSeq" id="WP_350401813.1">
    <property type="nucleotide sequence ID" value="NZ_JBELOE010000209.1"/>
</dbReference>
<dbReference type="Proteomes" id="UP001467690">
    <property type="component" value="Unassembled WGS sequence"/>
</dbReference>
<accession>A0ABV1RH93</accession>
<name>A0ABV1RH93_9ALTE</name>
<dbReference type="NCBIfam" id="TIGR03425">
    <property type="entry name" value="urea_degr_2"/>
    <property type="match status" value="1"/>
</dbReference>
<dbReference type="EMBL" id="JBELOE010000209">
    <property type="protein sequence ID" value="MER2492309.1"/>
    <property type="molecule type" value="Genomic_DNA"/>
</dbReference>
<evidence type="ECO:0000259" key="1">
    <source>
        <dbReference type="Pfam" id="PF09347"/>
    </source>
</evidence>
<proteinExistence type="predicted"/>
<dbReference type="PANTHER" id="PTHR31527:SF0">
    <property type="entry name" value="RE64534P"/>
    <property type="match status" value="1"/>
</dbReference>
<feature type="domain" description="DUF1989" evidence="1">
    <location>
        <begin position="7"/>
        <end position="178"/>
    </location>
</feature>
<comment type="caution">
    <text evidence="2">The sequence shown here is derived from an EMBL/GenBank/DDBJ whole genome shotgun (WGS) entry which is preliminary data.</text>
</comment>
<reference evidence="2 3" key="1">
    <citation type="submission" date="2024-06" db="EMBL/GenBank/DDBJ databases">
        <authorList>
            <person name="Chen R.Y."/>
        </authorList>
    </citation>
    <scope>NUCLEOTIDE SEQUENCE [LARGE SCALE GENOMIC DNA]</scope>
    <source>
        <strain evidence="2 3">D2</strain>
    </source>
</reference>
<keyword evidence="3" id="KW-1185">Reference proteome</keyword>
<sequence length="236" mass="26936">MILYQDTLPAGKHWSMRMRRGTSLRLIDKTGSANIGVLFYNPENLLERYNAPDTLKCQHTLKLTKGHCLYSDMGRIFCAITEDSFGWHDTISGNSNKTLVEKKWGKRDYQHDRNNWKQNGYDAFLVEAAKYGLGKQDLTANLNLFSKVEPDGEGALSYSEAQSKAGDFIELRFEMDTLVLLHTCPHPLNNSEDYPDFAVEYQIRPSAPITEDDLCKNGCAENQRGYENNRLYHLGL</sequence>
<evidence type="ECO:0000313" key="3">
    <source>
        <dbReference type="Proteomes" id="UP001467690"/>
    </source>
</evidence>
<protein>
    <submittedName>
        <fullName evidence="2">Urea amidolyase associated protein UAAP1</fullName>
    </submittedName>
</protein>
<dbReference type="Pfam" id="PF09347">
    <property type="entry name" value="DUF1989"/>
    <property type="match status" value="1"/>
</dbReference>
<dbReference type="PANTHER" id="PTHR31527">
    <property type="entry name" value="RE64534P"/>
    <property type="match status" value="1"/>
</dbReference>